<keyword evidence="2" id="KW-1185">Reference proteome</keyword>
<dbReference type="VEuPathDB" id="VectorBase:GBRI006421"/>
<proteinExistence type="predicted"/>
<dbReference type="EnsemblMetazoa" id="GBRI006421-RA">
    <property type="protein sequence ID" value="GBRI006421-PA"/>
    <property type="gene ID" value="GBRI006421"/>
</dbReference>
<name>A0A1A9W4V6_9MUSC</name>
<dbReference type="AlphaFoldDB" id="A0A1A9W4V6"/>
<organism evidence="1 2">
    <name type="scientific">Glossina brevipalpis</name>
    <dbReference type="NCBI Taxonomy" id="37001"/>
    <lineage>
        <taxon>Eukaryota</taxon>
        <taxon>Metazoa</taxon>
        <taxon>Ecdysozoa</taxon>
        <taxon>Arthropoda</taxon>
        <taxon>Hexapoda</taxon>
        <taxon>Insecta</taxon>
        <taxon>Pterygota</taxon>
        <taxon>Neoptera</taxon>
        <taxon>Endopterygota</taxon>
        <taxon>Diptera</taxon>
        <taxon>Brachycera</taxon>
        <taxon>Muscomorpha</taxon>
        <taxon>Hippoboscoidea</taxon>
        <taxon>Glossinidae</taxon>
        <taxon>Glossina</taxon>
    </lineage>
</organism>
<accession>A0A1A9W4V6</accession>
<reference evidence="1" key="2">
    <citation type="submission" date="2020-05" db="UniProtKB">
        <authorList>
            <consortium name="EnsemblMetazoa"/>
        </authorList>
    </citation>
    <scope>IDENTIFICATION</scope>
    <source>
        <strain evidence="1">IAEA</strain>
    </source>
</reference>
<protein>
    <submittedName>
        <fullName evidence="1">Uncharacterized protein</fullName>
    </submittedName>
</protein>
<reference evidence="2" key="1">
    <citation type="submission" date="2014-03" db="EMBL/GenBank/DDBJ databases">
        <authorList>
            <person name="Aksoy S."/>
            <person name="Warren W."/>
            <person name="Wilson R.K."/>
        </authorList>
    </citation>
    <scope>NUCLEOTIDE SEQUENCE [LARGE SCALE GENOMIC DNA]</scope>
    <source>
        <strain evidence="2">IAEA</strain>
    </source>
</reference>
<dbReference type="Proteomes" id="UP000091820">
    <property type="component" value="Unassembled WGS sequence"/>
</dbReference>
<evidence type="ECO:0000313" key="2">
    <source>
        <dbReference type="Proteomes" id="UP000091820"/>
    </source>
</evidence>
<evidence type="ECO:0000313" key="1">
    <source>
        <dbReference type="EnsemblMetazoa" id="GBRI006421-PA"/>
    </source>
</evidence>
<sequence>MAAAAGFCTILVADYEALVQIEMLHLADSQVENFDSRQLRVQVKASCYQLRQYRYYYRWLIVVVWWLQVDSLTSNLADLDLAMVLALQVTLNVNFFLKSFNELSRLLYDKSTQLPLTSDPSSDVNSTQSSLKDSCQNRKGVKLFYIKEASRWGFREECVLLYQQPEHFNKIGILLSTLGSVRCSAFFVRLENLIRIWLNLVDLLNADWNLA</sequence>